<evidence type="ECO:0000313" key="6">
    <source>
        <dbReference type="EMBL" id="CRL25266.1"/>
    </source>
</evidence>
<organism evidence="6 7">
    <name type="scientific">Penicillium camemberti (strain FM 013)</name>
    <dbReference type="NCBI Taxonomy" id="1429867"/>
    <lineage>
        <taxon>Eukaryota</taxon>
        <taxon>Fungi</taxon>
        <taxon>Dikarya</taxon>
        <taxon>Ascomycota</taxon>
        <taxon>Pezizomycotina</taxon>
        <taxon>Eurotiomycetes</taxon>
        <taxon>Eurotiomycetidae</taxon>
        <taxon>Eurotiales</taxon>
        <taxon>Aspergillaceae</taxon>
        <taxon>Penicillium</taxon>
    </lineage>
</organism>
<feature type="domain" description="Nephrocystin 3-like N-terminal" evidence="5">
    <location>
        <begin position="92"/>
        <end position="266"/>
    </location>
</feature>
<proteinExistence type="predicted"/>
<dbReference type="Pfam" id="PF00023">
    <property type="entry name" value="Ank"/>
    <property type="match status" value="2"/>
</dbReference>
<keyword evidence="1" id="KW-0677">Repeat</keyword>
<evidence type="ECO:0000256" key="3">
    <source>
        <dbReference type="PROSITE-ProRule" id="PRU00023"/>
    </source>
</evidence>
<dbReference type="SUPFAM" id="SSF48403">
    <property type="entry name" value="Ankyrin repeat"/>
    <property type="match status" value="2"/>
</dbReference>
<evidence type="ECO:0000256" key="2">
    <source>
        <dbReference type="ARBA" id="ARBA00023043"/>
    </source>
</evidence>
<dbReference type="PROSITE" id="PS50088">
    <property type="entry name" value="ANK_REPEAT"/>
    <property type="match status" value="16"/>
</dbReference>
<evidence type="ECO:0000256" key="1">
    <source>
        <dbReference type="ARBA" id="ARBA00022737"/>
    </source>
</evidence>
<dbReference type="InterPro" id="IPR027417">
    <property type="entry name" value="P-loop_NTPase"/>
</dbReference>
<evidence type="ECO:0000256" key="4">
    <source>
        <dbReference type="SAM" id="MobiDB-lite"/>
    </source>
</evidence>
<feature type="repeat" description="ANK" evidence="3">
    <location>
        <begin position="841"/>
        <end position="873"/>
    </location>
</feature>
<feature type="repeat" description="ANK" evidence="3">
    <location>
        <begin position="709"/>
        <end position="741"/>
    </location>
</feature>
<feature type="repeat" description="ANK" evidence="3">
    <location>
        <begin position="940"/>
        <end position="964"/>
    </location>
</feature>
<accession>A0A0G4PG28</accession>
<dbReference type="PANTHER" id="PTHR24198:SF165">
    <property type="entry name" value="ANKYRIN REPEAT-CONTAINING PROTEIN-RELATED"/>
    <property type="match status" value="1"/>
</dbReference>
<dbReference type="EMBL" id="HG793147">
    <property type="protein sequence ID" value="CRL25266.1"/>
    <property type="molecule type" value="Genomic_DNA"/>
</dbReference>
<dbReference type="Proteomes" id="UP000053732">
    <property type="component" value="Unassembled WGS sequence"/>
</dbReference>
<sequence length="1390" mass="153788">MERAQDFAGSFKSKAHQLNGNKFYGPVSFSATGERDESHTASSESPIRVHDMIDGIPGSGQSGILNWDECLQSLAFDESNDRERAIETQSAGTCEWLMKSPEYLRWVDEHGLLLIRGKPGCGKSTLLKFVLGQQTEAAAPLGSIVLSFFFYASGTDLQRSILGFFQSLLLQLLDQDEYSRPEFMKICRKYCKPREKLQLKWQQVELEAHFQKLVVDCSARRKILIFVDALDECSDNDRDRLISFIHGLRDQIKSRLNRPGICVTCRPYPDGQIKADFQVRLEEENQDDIESFVGHKLRLPDESVTDTEELKRTLLGKADGLFLWLALIIPQIHNMSAKGLSMRRIKSELLECPQELDRLYEGLLGDIQDDELLEACTLFQWVCFAIRSLSLGKLRIAMTVHLSGSKGSLREYEDGDNPQLIPSEAKMRKRMIHLSRGLVDIGSAKLGDGKAIVGFHHDTIRDFMLRKGLSYLNGRLHEPRSLTQIASVQLANTCLQYLSTEEICLACQEREIFSRERFQFLGYAASCWVSHAVTAERQNLGEEIAWPTETILGVWINACRKLENSSSKTAIEGTSLMHIAAEFGLQKLAKRIMCTKEQKVSTISSHRKLIMGDTSKSAARQLTTKASRKGGQVKVNRIPPRTQKLQLSTSEEAESRRKSDAIPKQARERAVSSETVKVRRGVTRETAKVGFKTIRGKGSESFVNTQNNKGDSPLHLAAKHGSLEMVIFLCEWGSKTTQPNYYGLTPLYRASSSGHLEIVKFLYEHGADVHTATKDGWTPLYAASDSGHFEIVKFLCEHGADVHTATKYGWTPLCVASDSGHLEMVKLLYEHGADIHTATKDCWNPLSAASDSGHLEIVKFLYEHGADVHTATKDGWTPLCVASDSGHLEIVKFLYEHGSDVHTATQDGWTPLSEASDSGHLEIVKFLYEHGSDVHTATKDGWTALSAASSSGHLEVVKFLWEHGGATVHTPIMNDGWTPLSLASYSGHLKVVKFLYDHGADADIHTATKDGWTPLSVASYSGHLEVVRFLYDHGADTDIHTATNNGRTPLHAASDSGHLEVVRFLYDHGADTDIHTAKNNGQTPLHAASDSGHLEVVKFLYDHGADADIHTATKDGWTPLSGASYSGHLEVVRFLYDHGADTDIHTATNNGQTPLHAASDSGHLEVVKFLYDHGADADIHTATKDDGWTPLSVASYSGHLEVVKFLCENGARVETSDSIGRTPLFLASVRSHTEVVQQLLSQGAMVDIKDRYGYTPLFAAVGNGHETAVMCLLTLQGTCIQFEDSFGHTLLWWARKSGNAKVSEAVIQFTKTRGIKVSDGDLAVEASSMATGGSTTWWCDVCTRFISIGRAYHQCSICLGGGFVVCLECFEMGARCLNGSHELVWEEPVE</sequence>
<dbReference type="PANTHER" id="PTHR24198">
    <property type="entry name" value="ANKYRIN REPEAT AND PROTEIN KINASE DOMAIN-CONTAINING PROTEIN"/>
    <property type="match status" value="1"/>
</dbReference>
<keyword evidence="7" id="KW-1185">Reference proteome</keyword>
<feature type="region of interest" description="Disordered" evidence="4">
    <location>
        <begin position="641"/>
        <end position="675"/>
    </location>
</feature>
<dbReference type="Pfam" id="PF12796">
    <property type="entry name" value="Ank_2"/>
    <property type="match status" value="5"/>
</dbReference>
<feature type="repeat" description="ANK" evidence="3">
    <location>
        <begin position="775"/>
        <end position="807"/>
    </location>
</feature>
<feature type="repeat" description="ANK" evidence="3">
    <location>
        <begin position="742"/>
        <end position="774"/>
    </location>
</feature>
<keyword evidence="2 3" id="KW-0040">ANK repeat</keyword>
<dbReference type="PRINTS" id="PR01415">
    <property type="entry name" value="ANKYRIN"/>
</dbReference>
<reference evidence="6 7" key="1">
    <citation type="journal article" date="2014" name="Nat. Commun.">
        <title>Multiple recent horizontal transfers of a large genomic region in cheese making fungi.</title>
        <authorList>
            <person name="Cheeseman K."/>
            <person name="Ropars J."/>
            <person name="Renault P."/>
            <person name="Dupont J."/>
            <person name="Gouzy J."/>
            <person name="Branca A."/>
            <person name="Abraham A.L."/>
            <person name="Ceppi M."/>
            <person name="Conseiller E."/>
            <person name="Debuchy R."/>
            <person name="Malagnac F."/>
            <person name="Goarin A."/>
            <person name="Silar P."/>
            <person name="Lacoste S."/>
            <person name="Sallet E."/>
            <person name="Bensimon A."/>
            <person name="Giraud T."/>
            <person name="Brygoo Y."/>
        </authorList>
    </citation>
    <scope>NUCLEOTIDE SEQUENCE [LARGE SCALE GENOMIC DNA]</scope>
    <source>
        <strain evidence="7">FM 013</strain>
    </source>
</reference>
<feature type="repeat" description="ANK" evidence="3">
    <location>
        <begin position="874"/>
        <end position="906"/>
    </location>
</feature>
<feature type="repeat" description="ANK" evidence="3">
    <location>
        <begin position="1186"/>
        <end position="1218"/>
    </location>
</feature>
<evidence type="ECO:0000313" key="7">
    <source>
        <dbReference type="Proteomes" id="UP000053732"/>
    </source>
</evidence>
<dbReference type="SMART" id="SM00248">
    <property type="entry name" value="ANK"/>
    <property type="match status" value="18"/>
</dbReference>
<dbReference type="Pfam" id="PF13637">
    <property type="entry name" value="Ank_4"/>
    <property type="match status" value="1"/>
</dbReference>
<feature type="repeat" description="ANK" evidence="3">
    <location>
        <begin position="907"/>
        <end position="939"/>
    </location>
</feature>
<dbReference type="Pfam" id="PF24883">
    <property type="entry name" value="NPHP3_N"/>
    <property type="match status" value="1"/>
</dbReference>
<dbReference type="STRING" id="1429867.A0A0G4PG28"/>
<name>A0A0G4PG28_PENC3</name>
<evidence type="ECO:0000259" key="5">
    <source>
        <dbReference type="Pfam" id="PF24883"/>
    </source>
</evidence>
<dbReference type="Gene3D" id="3.40.50.300">
    <property type="entry name" value="P-loop containing nucleotide triphosphate hydrolases"/>
    <property type="match status" value="1"/>
</dbReference>
<gene>
    <name evidence="6" type="ORF">PCAMFM013_S014g000162</name>
</gene>
<feature type="repeat" description="ANK" evidence="3">
    <location>
        <begin position="1115"/>
        <end position="1147"/>
    </location>
</feature>
<dbReference type="InterPro" id="IPR036770">
    <property type="entry name" value="Ankyrin_rpt-contain_sf"/>
</dbReference>
<feature type="repeat" description="ANK" evidence="3">
    <location>
        <begin position="1045"/>
        <end position="1077"/>
    </location>
</feature>
<dbReference type="SUPFAM" id="SSF52540">
    <property type="entry name" value="P-loop containing nucleoside triphosphate hydrolases"/>
    <property type="match status" value="1"/>
</dbReference>
<feature type="repeat" description="ANK" evidence="3">
    <location>
        <begin position="975"/>
        <end position="1007"/>
    </location>
</feature>
<feature type="repeat" description="ANK" evidence="3">
    <location>
        <begin position="1080"/>
        <end position="1112"/>
    </location>
</feature>
<feature type="repeat" description="ANK" evidence="3">
    <location>
        <begin position="1010"/>
        <end position="1042"/>
    </location>
</feature>
<protein>
    <submittedName>
        <fullName evidence="6">Ankyrin repeat-containing domain</fullName>
    </submittedName>
</protein>
<feature type="repeat" description="ANK" evidence="3">
    <location>
        <begin position="1219"/>
        <end position="1251"/>
    </location>
</feature>
<dbReference type="InterPro" id="IPR002110">
    <property type="entry name" value="Ankyrin_rpt"/>
</dbReference>
<dbReference type="Gene3D" id="1.25.40.20">
    <property type="entry name" value="Ankyrin repeat-containing domain"/>
    <property type="match status" value="7"/>
</dbReference>
<feature type="repeat" description="ANK" evidence="3">
    <location>
        <begin position="1150"/>
        <end position="1182"/>
    </location>
</feature>
<feature type="compositionally biased region" description="Basic and acidic residues" evidence="4">
    <location>
        <begin position="653"/>
        <end position="671"/>
    </location>
</feature>
<dbReference type="InterPro" id="IPR056884">
    <property type="entry name" value="NPHP3-like_N"/>
</dbReference>
<dbReference type="PROSITE" id="PS50297">
    <property type="entry name" value="ANK_REP_REGION"/>
    <property type="match status" value="16"/>
</dbReference>
<feature type="repeat" description="ANK" evidence="3">
    <location>
        <begin position="808"/>
        <end position="840"/>
    </location>
</feature>